<keyword evidence="6 7" id="KW-0472">Membrane</keyword>
<dbReference type="eggNOG" id="COG2814">
    <property type="taxonomic scope" value="Bacteria"/>
</dbReference>
<dbReference type="GO" id="GO:0022857">
    <property type="term" value="F:transmembrane transporter activity"/>
    <property type="evidence" value="ECO:0007669"/>
    <property type="project" value="InterPro"/>
</dbReference>
<feature type="transmembrane region" description="Helical" evidence="7">
    <location>
        <begin position="12"/>
        <end position="32"/>
    </location>
</feature>
<dbReference type="PANTHER" id="PTHR23517:SF2">
    <property type="entry name" value="MULTIDRUG RESISTANCE PROTEIN MDTH"/>
    <property type="match status" value="1"/>
</dbReference>
<evidence type="ECO:0000313" key="9">
    <source>
        <dbReference type="EMBL" id="GAD19357.1"/>
    </source>
</evidence>
<feature type="domain" description="Major facilitator superfamily (MFS) profile" evidence="8">
    <location>
        <begin position="4"/>
        <end position="383"/>
    </location>
</feature>
<keyword evidence="10" id="KW-1185">Reference proteome</keyword>
<evidence type="ECO:0000256" key="4">
    <source>
        <dbReference type="ARBA" id="ARBA00022692"/>
    </source>
</evidence>
<evidence type="ECO:0000256" key="3">
    <source>
        <dbReference type="ARBA" id="ARBA00022475"/>
    </source>
</evidence>
<dbReference type="GO" id="GO:0005886">
    <property type="term" value="C:plasma membrane"/>
    <property type="evidence" value="ECO:0007669"/>
    <property type="project" value="UniProtKB-SubCell"/>
</dbReference>
<keyword evidence="4 7" id="KW-0812">Transmembrane</keyword>
<comment type="caution">
    <text evidence="9">The sequence shown here is derived from an EMBL/GenBank/DDBJ whole genome shotgun (WGS) entry which is preliminary data.</text>
</comment>
<dbReference type="CDD" id="cd17472">
    <property type="entry name" value="MFS_YajR_like"/>
    <property type="match status" value="1"/>
</dbReference>
<evidence type="ECO:0000256" key="6">
    <source>
        <dbReference type="ARBA" id="ARBA00023136"/>
    </source>
</evidence>
<feature type="transmembrane region" description="Helical" evidence="7">
    <location>
        <begin position="71"/>
        <end position="90"/>
    </location>
</feature>
<dbReference type="InterPro" id="IPR020846">
    <property type="entry name" value="MFS_dom"/>
</dbReference>
<dbReference type="InterPro" id="IPR050171">
    <property type="entry name" value="MFS_Transporters"/>
</dbReference>
<evidence type="ECO:0000259" key="8">
    <source>
        <dbReference type="PROSITE" id="PS50850"/>
    </source>
</evidence>
<dbReference type="PANTHER" id="PTHR23517">
    <property type="entry name" value="RESISTANCE PROTEIN MDTM, PUTATIVE-RELATED-RELATED"/>
    <property type="match status" value="1"/>
</dbReference>
<comment type="subcellular location">
    <subcellularLocation>
        <location evidence="1">Cell membrane</location>
        <topology evidence="1">Multi-pass membrane protein</topology>
    </subcellularLocation>
</comment>
<dbReference type="Pfam" id="PF07690">
    <property type="entry name" value="MFS_1"/>
    <property type="match status" value="1"/>
</dbReference>
<feature type="transmembrane region" description="Helical" evidence="7">
    <location>
        <begin position="127"/>
        <end position="151"/>
    </location>
</feature>
<dbReference type="InterPro" id="IPR036259">
    <property type="entry name" value="MFS_trans_sf"/>
</dbReference>
<feature type="transmembrane region" description="Helical" evidence="7">
    <location>
        <begin position="38"/>
        <end position="59"/>
    </location>
</feature>
<sequence>MLKAVLPLTLVMSLRFLGLFCVLPVISLYAQSFHSSTFFLLGLAVGGAYLTQIIFQTPLGILSDKIDRKKVVIFGLFVFMIGSTICAMAHDIITLIIGRLIQGAGAIGGIVSAQISDFVREEKRTKAMAIMGGGIFASFTIGMLLGPIVGVHFGVDWLFAITAFLSLFSIVLLWVKVPSTPKISYSFEESTQQQAWREVLKNKNLVIMNLSSFLEKTFMTFIFVLIPLLFVNDLGLKEDDLWKIYIPGAFLGILALAPASILAEKYSKARFVMSYGIVLFIGAFGLIGFGAKSHLYIFVAGIILFFIGFATLEPIMQSLTSKYAKINLRGSALSIFTTYSYLGSFVGGVLGGIAYGRVDIFYIALSVCFVCVLWLLCIWALNNPTKQKNLYLSIAQYDTNKLAQIQNQQGVIECYINHTEGVIIFKYDSDLLKTDEAIKLVETIKISPSKIHTQNPHI</sequence>
<feature type="transmembrane region" description="Helical" evidence="7">
    <location>
        <begin position="157"/>
        <end position="175"/>
    </location>
</feature>
<feature type="transmembrane region" description="Helical" evidence="7">
    <location>
        <begin position="360"/>
        <end position="381"/>
    </location>
</feature>
<evidence type="ECO:0000256" key="7">
    <source>
        <dbReference type="SAM" id="Phobius"/>
    </source>
</evidence>
<feature type="transmembrane region" description="Helical" evidence="7">
    <location>
        <begin position="333"/>
        <end position="354"/>
    </location>
</feature>
<dbReference type="AlphaFoldDB" id="T1DWE7"/>
<keyword evidence="3" id="KW-1003">Cell membrane</keyword>
<accession>T1DWE7</accession>
<reference evidence="9 10" key="1">
    <citation type="journal article" date="2013" name="Genome Announc.">
        <title>Draft Genome Sequence of Helicobacter fennelliae Strain MRY12-0050, Isolated from a Bacteremia Patient.</title>
        <authorList>
            <person name="Rimbara E."/>
            <person name="Matsui M."/>
            <person name="Mori S."/>
            <person name="Suzuki S."/>
            <person name="Suzuki M."/>
            <person name="Kim H."/>
            <person name="Sekizuka T."/>
            <person name="Kuroda M."/>
            <person name="Shibayama K."/>
        </authorList>
    </citation>
    <scope>NUCLEOTIDE SEQUENCE [LARGE SCALE GENOMIC DNA]</scope>
    <source>
        <strain evidence="9 10">MRY12-0050</strain>
    </source>
</reference>
<evidence type="ECO:0000256" key="5">
    <source>
        <dbReference type="ARBA" id="ARBA00022989"/>
    </source>
</evidence>
<feature type="transmembrane region" description="Helical" evidence="7">
    <location>
        <begin position="295"/>
        <end position="312"/>
    </location>
</feature>
<evidence type="ECO:0000256" key="1">
    <source>
        <dbReference type="ARBA" id="ARBA00004651"/>
    </source>
</evidence>
<evidence type="ECO:0000256" key="2">
    <source>
        <dbReference type="ARBA" id="ARBA00022448"/>
    </source>
</evidence>
<evidence type="ECO:0000313" key="10">
    <source>
        <dbReference type="Proteomes" id="UP000018143"/>
    </source>
</evidence>
<dbReference type="RefSeq" id="WP_023948604.1">
    <property type="nucleotide sequence ID" value="NZ_BASD01000018.1"/>
</dbReference>
<dbReference type="OrthoDB" id="9764259at2"/>
<gene>
    <name evidence="9" type="ORF">HFN_0488</name>
</gene>
<protein>
    <submittedName>
        <fullName evidence="9">Putative transporter</fullName>
    </submittedName>
</protein>
<keyword evidence="5 7" id="KW-1133">Transmembrane helix</keyword>
<feature type="transmembrane region" description="Helical" evidence="7">
    <location>
        <begin position="244"/>
        <end position="263"/>
    </location>
</feature>
<proteinExistence type="predicted"/>
<feature type="transmembrane region" description="Helical" evidence="7">
    <location>
        <begin position="270"/>
        <end position="289"/>
    </location>
</feature>
<dbReference type="Proteomes" id="UP000018143">
    <property type="component" value="Unassembled WGS sequence"/>
</dbReference>
<organism evidence="9 10">
    <name type="scientific">Helicobacter fennelliae MRY12-0050</name>
    <dbReference type="NCBI Taxonomy" id="1325130"/>
    <lineage>
        <taxon>Bacteria</taxon>
        <taxon>Pseudomonadati</taxon>
        <taxon>Campylobacterota</taxon>
        <taxon>Epsilonproteobacteria</taxon>
        <taxon>Campylobacterales</taxon>
        <taxon>Helicobacteraceae</taxon>
        <taxon>Helicobacter</taxon>
    </lineage>
</organism>
<feature type="transmembrane region" description="Helical" evidence="7">
    <location>
        <begin position="96"/>
        <end position="115"/>
    </location>
</feature>
<dbReference type="EMBL" id="BASD01000018">
    <property type="protein sequence ID" value="GAD19357.1"/>
    <property type="molecule type" value="Genomic_DNA"/>
</dbReference>
<feature type="transmembrane region" description="Helical" evidence="7">
    <location>
        <begin position="213"/>
        <end position="232"/>
    </location>
</feature>
<dbReference type="PROSITE" id="PS50850">
    <property type="entry name" value="MFS"/>
    <property type="match status" value="1"/>
</dbReference>
<name>T1DWE7_9HELI</name>
<dbReference type="Gene3D" id="1.20.1250.20">
    <property type="entry name" value="MFS general substrate transporter like domains"/>
    <property type="match status" value="1"/>
</dbReference>
<dbReference type="InterPro" id="IPR011701">
    <property type="entry name" value="MFS"/>
</dbReference>
<dbReference type="SUPFAM" id="SSF103473">
    <property type="entry name" value="MFS general substrate transporter"/>
    <property type="match status" value="1"/>
</dbReference>
<keyword evidence="2" id="KW-0813">Transport</keyword>
<dbReference type="STRING" id="1325130.HFN_0488"/>